<comment type="caution">
    <text evidence="1">The sequence shown here is derived from an EMBL/GenBank/DDBJ whole genome shotgun (WGS) entry which is preliminary data.</text>
</comment>
<protein>
    <submittedName>
        <fullName evidence="1">Uncharacterized protein</fullName>
    </submittedName>
</protein>
<accession>A0ACC0VJZ2</accession>
<organism evidence="1 2">
    <name type="scientific">Peronosclerospora sorghi</name>
    <dbReference type="NCBI Taxonomy" id="230839"/>
    <lineage>
        <taxon>Eukaryota</taxon>
        <taxon>Sar</taxon>
        <taxon>Stramenopiles</taxon>
        <taxon>Oomycota</taxon>
        <taxon>Peronosporomycetes</taxon>
        <taxon>Peronosporales</taxon>
        <taxon>Peronosporaceae</taxon>
        <taxon>Peronosclerospora</taxon>
    </lineage>
</organism>
<sequence>MSSSRDHQADEAAADNTAKSTACSAGAATTRSVRPPEAAAATATNAAEFYLGQQATASCWRQYSSIKRPGAENHHAHEHTQFLVELLASRPEVMPRAALEVFKSVSSEVSDQQVKNKASALKSALKKNPSGHNT</sequence>
<proteinExistence type="predicted"/>
<keyword evidence="2" id="KW-1185">Reference proteome</keyword>
<dbReference type="Proteomes" id="UP001163321">
    <property type="component" value="Chromosome 8"/>
</dbReference>
<gene>
    <name evidence="1" type="ORF">PsorP6_003986</name>
</gene>
<dbReference type="EMBL" id="CM047587">
    <property type="protein sequence ID" value="KAI9906244.1"/>
    <property type="molecule type" value="Genomic_DNA"/>
</dbReference>
<evidence type="ECO:0000313" key="2">
    <source>
        <dbReference type="Proteomes" id="UP001163321"/>
    </source>
</evidence>
<evidence type="ECO:0000313" key="1">
    <source>
        <dbReference type="EMBL" id="KAI9906244.1"/>
    </source>
</evidence>
<reference evidence="1 2" key="1">
    <citation type="journal article" date="2022" name="bioRxiv">
        <title>The genome of the oomycete Peronosclerospora sorghi, a cosmopolitan pathogen of maize and sorghum, is inflated with dispersed pseudogenes.</title>
        <authorList>
            <person name="Fletcher K."/>
            <person name="Martin F."/>
            <person name="Isakeit T."/>
            <person name="Cavanaugh K."/>
            <person name="Magill C."/>
            <person name="Michelmore R."/>
        </authorList>
    </citation>
    <scope>NUCLEOTIDE SEQUENCE [LARGE SCALE GENOMIC DNA]</scope>
    <source>
        <strain evidence="1">P6</strain>
    </source>
</reference>
<name>A0ACC0VJZ2_9STRA</name>